<feature type="transmembrane region" description="Helical" evidence="1">
    <location>
        <begin position="97"/>
        <end position="121"/>
    </location>
</feature>
<keyword evidence="1" id="KW-0812">Transmembrane</keyword>
<sequence>MNINTYPQPSEEESASSFITGKETTGLSARDRQSIVLLSWISGTVAALYAAVMALIIYLYTDNLIVCVISLLFVAILLIFFHRIVFNFSGYGNRGKWLIMTGYIIIYLLFSVLTAWILSYFSLESEIGKFLTTGHHTSLDKLTAYLQVTDILTEFKKKSLMNFRTIVFSISVCISMLPLLANSLIHKNVHNTVIADKEEQRFEVQQKINAKKAEYIHLIESYSTGTAAADPFAPDPAGTSQTEKRKKLIELTDEINLLEEALKTLF</sequence>
<evidence type="ECO:0000256" key="1">
    <source>
        <dbReference type="SAM" id="Phobius"/>
    </source>
</evidence>
<comment type="caution">
    <text evidence="2">The sequence shown here is derived from an EMBL/GenBank/DDBJ whole genome shotgun (WGS) entry which is preliminary data.</text>
</comment>
<proteinExistence type="predicted"/>
<keyword evidence="1" id="KW-0472">Membrane</keyword>
<dbReference type="Proteomes" id="UP001430374">
    <property type="component" value="Unassembled WGS sequence"/>
</dbReference>
<evidence type="ECO:0000313" key="2">
    <source>
        <dbReference type="EMBL" id="MCF2221072.1"/>
    </source>
</evidence>
<reference evidence="2" key="1">
    <citation type="submission" date="2021-08" db="EMBL/GenBank/DDBJ databases">
        <title>Complete genome sequence of Chryseobacterium sp strain PS-8.</title>
        <authorList>
            <person name="Das S.K."/>
        </authorList>
    </citation>
    <scope>NUCLEOTIDE SEQUENCE</scope>
    <source>
        <strain evidence="2">PS-8</strain>
    </source>
</reference>
<name>A0ABS9C910_9FLAO</name>
<organism evidence="2 3">
    <name type="scientific">Chryseobacterium indicum</name>
    <dbReference type="NCBI Taxonomy" id="2766954"/>
    <lineage>
        <taxon>Bacteria</taxon>
        <taxon>Pseudomonadati</taxon>
        <taxon>Bacteroidota</taxon>
        <taxon>Flavobacteriia</taxon>
        <taxon>Flavobacteriales</taxon>
        <taxon>Weeksellaceae</taxon>
        <taxon>Chryseobacterium group</taxon>
        <taxon>Chryseobacterium</taxon>
    </lineage>
</organism>
<feature type="transmembrane region" description="Helical" evidence="1">
    <location>
        <begin position="35"/>
        <end position="57"/>
    </location>
</feature>
<dbReference type="EMBL" id="JACSGT010000002">
    <property type="protein sequence ID" value="MCF2221072.1"/>
    <property type="molecule type" value="Genomic_DNA"/>
</dbReference>
<accession>A0ABS9C910</accession>
<evidence type="ECO:0000313" key="3">
    <source>
        <dbReference type="Proteomes" id="UP001430374"/>
    </source>
</evidence>
<evidence type="ECO:0008006" key="4">
    <source>
        <dbReference type="Google" id="ProtNLM"/>
    </source>
</evidence>
<feature type="transmembrane region" description="Helical" evidence="1">
    <location>
        <begin position="63"/>
        <end position="85"/>
    </location>
</feature>
<keyword evidence="1" id="KW-1133">Transmembrane helix</keyword>
<keyword evidence="3" id="KW-1185">Reference proteome</keyword>
<protein>
    <recommendedName>
        <fullName evidence="4">DUF4199 domain-containing protein</fullName>
    </recommendedName>
</protein>
<dbReference type="RefSeq" id="WP_235132418.1">
    <property type="nucleotide sequence ID" value="NZ_JACSGT010000002.1"/>
</dbReference>
<gene>
    <name evidence="2" type="ORF">H9Q08_17435</name>
</gene>
<feature type="transmembrane region" description="Helical" evidence="1">
    <location>
        <begin position="163"/>
        <end position="181"/>
    </location>
</feature>